<feature type="compositionally biased region" description="Basic and acidic residues" evidence="1">
    <location>
        <begin position="232"/>
        <end position="246"/>
    </location>
</feature>
<accession>A0A7J7DSE1</accession>
<feature type="region of interest" description="Disordered" evidence="1">
    <location>
        <begin position="198"/>
        <end position="246"/>
    </location>
</feature>
<keyword evidence="3" id="KW-1185">Reference proteome</keyword>
<sequence length="246" mass="27529">MRQKFGRHKKEVGNEILAKEDDVPGKDLKRSKRKLGKSADSKVLLTEEAMEVEVITARLNSNFVNEVCGLQAKCGDIVQDENSLNCQGTNSNRQKPYVLQKHKRKNDGLQVKKGTREQSQCTDLDDKSSELEAVHEFSKGNDKISLPSDLPRRSTHHATVFDTTAPSDETAGGTKKKRELLPNREVYVAEVPLRRSSRNSCRRQSIATSNKMNGIVDGVGKQKQTKQRGKLIFKEETVATEHDPSS</sequence>
<dbReference type="Proteomes" id="UP000593562">
    <property type="component" value="Unassembled WGS sequence"/>
</dbReference>
<feature type="region of interest" description="Disordered" evidence="1">
    <location>
        <begin position="1"/>
        <end position="39"/>
    </location>
</feature>
<protein>
    <submittedName>
        <fullName evidence="2">Uncharacterized protein</fullName>
    </submittedName>
</protein>
<proteinExistence type="predicted"/>
<name>A0A7J7DSE1_TRIWF</name>
<gene>
    <name evidence="2" type="ORF">HS088_TW04G01181</name>
</gene>
<evidence type="ECO:0000313" key="3">
    <source>
        <dbReference type="Proteomes" id="UP000593562"/>
    </source>
</evidence>
<evidence type="ECO:0000256" key="1">
    <source>
        <dbReference type="SAM" id="MobiDB-lite"/>
    </source>
</evidence>
<dbReference type="AlphaFoldDB" id="A0A7J7DSE1"/>
<dbReference type="InParanoid" id="A0A7J7DSE1"/>
<evidence type="ECO:0000313" key="2">
    <source>
        <dbReference type="EMBL" id="KAF5749217.1"/>
    </source>
</evidence>
<feature type="compositionally biased region" description="Basic and acidic residues" evidence="1">
    <location>
        <begin position="11"/>
        <end position="28"/>
    </location>
</feature>
<organism evidence="2 3">
    <name type="scientific">Tripterygium wilfordii</name>
    <name type="common">Thunder God vine</name>
    <dbReference type="NCBI Taxonomy" id="458696"/>
    <lineage>
        <taxon>Eukaryota</taxon>
        <taxon>Viridiplantae</taxon>
        <taxon>Streptophyta</taxon>
        <taxon>Embryophyta</taxon>
        <taxon>Tracheophyta</taxon>
        <taxon>Spermatophyta</taxon>
        <taxon>Magnoliopsida</taxon>
        <taxon>eudicotyledons</taxon>
        <taxon>Gunneridae</taxon>
        <taxon>Pentapetalae</taxon>
        <taxon>rosids</taxon>
        <taxon>fabids</taxon>
        <taxon>Celastrales</taxon>
        <taxon>Celastraceae</taxon>
        <taxon>Tripterygium</taxon>
    </lineage>
</organism>
<dbReference type="EMBL" id="JAAARO010000004">
    <property type="protein sequence ID" value="KAF5749217.1"/>
    <property type="molecule type" value="Genomic_DNA"/>
</dbReference>
<reference evidence="2 3" key="1">
    <citation type="journal article" date="2020" name="Nat. Commun.">
        <title>Genome of Tripterygium wilfordii and identification of cytochrome P450 involved in triptolide biosynthesis.</title>
        <authorList>
            <person name="Tu L."/>
            <person name="Su P."/>
            <person name="Zhang Z."/>
            <person name="Gao L."/>
            <person name="Wang J."/>
            <person name="Hu T."/>
            <person name="Zhou J."/>
            <person name="Zhang Y."/>
            <person name="Zhao Y."/>
            <person name="Liu Y."/>
            <person name="Song Y."/>
            <person name="Tong Y."/>
            <person name="Lu Y."/>
            <person name="Yang J."/>
            <person name="Xu C."/>
            <person name="Jia M."/>
            <person name="Peters R.J."/>
            <person name="Huang L."/>
            <person name="Gao W."/>
        </authorList>
    </citation>
    <scope>NUCLEOTIDE SEQUENCE [LARGE SCALE GENOMIC DNA]</scope>
    <source>
        <strain evidence="3">cv. XIE 37</strain>
        <tissue evidence="2">Leaf</tissue>
    </source>
</reference>
<feature type="compositionally biased region" description="Basic residues" evidence="1">
    <location>
        <begin position="1"/>
        <end position="10"/>
    </location>
</feature>
<comment type="caution">
    <text evidence="2">The sequence shown here is derived from an EMBL/GenBank/DDBJ whole genome shotgun (WGS) entry which is preliminary data.</text>
</comment>